<sequence length="143" mass="15269">MENTRNCVGETGSWIMHRHMGAGSGASDCQEPRAGGGACSRNDETYRLGSTSVDLRAVRKARRAGEPLGSVEGELWSTEAQEVRKVRRLTYRVTRRGRSGGGRGSTGKSALELFGKPAVVAPPGGDNGRLTPRTAEEKRQGKG</sequence>
<proteinExistence type="predicted"/>
<feature type="region of interest" description="Disordered" evidence="1">
    <location>
        <begin position="94"/>
        <end position="143"/>
    </location>
</feature>
<evidence type="ECO:0000313" key="3">
    <source>
        <dbReference type="Proteomes" id="UP001066276"/>
    </source>
</evidence>
<accession>A0AAV7SYE2</accession>
<gene>
    <name evidence="2" type="ORF">NDU88_001015</name>
</gene>
<organism evidence="2 3">
    <name type="scientific">Pleurodeles waltl</name>
    <name type="common">Iberian ribbed newt</name>
    <dbReference type="NCBI Taxonomy" id="8319"/>
    <lineage>
        <taxon>Eukaryota</taxon>
        <taxon>Metazoa</taxon>
        <taxon>Chordata</taxon>
        <taxon>Craniata</taxon>
        <taxon>Vertebrata</taxon>
        <taxon>Euteleostomi</taxon>
        <taxon>Amphibia</taxon>
        <taxon>Batrachia</taxon>
        <taxon>Caudata</taxon>
        <taxon>Salamandroidea</taxon>
        <taxon>Salamandridae</taxon>
        <taxon>Pleurodelinae</taxon>
        <taxon>Pleurodeles</taxon>
    </lineage>
</organism>
<dbReference type="EMBL" id="JANPWB010000007">
    <property type="protein sequence ID" value="KAJ1169109.1"/>
    <property type="molecule type" value="Genomic_DNA"/>
</dbReference>
<feature type="region of interest" description="Disordered" evidence="1">
    <location>
        <begin position="22"/>
        <end position="42"/>
    </location>
</feature>
<keyword evidence="3" id="KW-1185">Reference proteome</keyword>
<evidence type="ECO:0000313" key="2">
    <source>
        <dbReference type="EMBL" id="KAJ1169109.1"/>
    </source>
</evidence>
<evidence type="ECO:0000256" key="1">
    <source>
        <dbReference type="SAM" id="MobiDB-lite"/>
    </source>
</evidence>
<protein>
    <submittedName>
        <fullName evidence="2">Uncharacterized protein</fullName>
    </submittedName>
</protein>
<name>A0AAV7SYE2_PLEWA</name>
<reference evidence="2" key="1">
    <citation type="journal article" date="2022" name="bioRxiv">
        <title>Sequencing and chromosome-scale assembly of the giantPleurodeles waltlgenome.</title>
        <authorList>
            <person name="Brown T."/>
            <person name="Elewa A."/>
            <person name="Iarovenko S."/>
            <person name="Subramanian E."/>
            <person name="Araus A.J."/>
            <person name="Petzold A."/>
            <person name="Susuki M."/>
            <person name="Suzuki K.-i.T."/>
            <person name="Hayashi T."/>
            <person name="Toyoda A."/>
            <person name="Oliveira C."/>
            <person name="Osipova E."/>
            <person name="Leigh N.D."/>
            <person name="Simon A."/>
            <person name="Yun M.H."/>
        </authorList>
    </citation>
    <scope>NUCLEOTIDE SEQUENCE</scope>
    <source>
        <strain evidence="2">20211129_DDA</strain>
        <tissue evidence="2">Liver</tissue>
    </source>
</reference>
<comment type="caution">
    <text evidence="2">The sequence shown here is derived from an EMBL/GenBank/DDBJ whole genome shotgun (WGS) entry which is preliminary data.</text>
</comment>
<feature type="compositionally biased region" description="Basic and acidic residues" evidence="1">
    <location>
        <begin position="134"/>
        <end position="143"/>
    </location>
</feature>
<dbReference type="AlphaFoldDB" id="A0AAV7SYE2"/>
<dbReference type="Proteomes" id="UP001066276">
    <property type="component" value="Chromosome 4_1"/>
</dbReference>